<evidence type="ECO:0000313" key="2">
    <source>
        <dbReference type="EMBL" id="PWF27164.1"/>
    </source>
</evidence>
<sequence length="159" mass="16956">MNPETSTNHGDQPAQPYRFGHARFGSKRHSALTFAALPGIAVAVLAGVLVALTGSFEMASVWVFAIYTVCLAPGCVALVWIVVVDRNSIPGAIRTPEYSVETTWLDKASQTTCLITFPAVGIGAALTSNVPEVSLTLIAVCGLMVLTFVAAYLWEKRRS</sequence>
<feature type="transmembrane region" description="Helical" evidence="1">
    <location>
        <begin position="59"/>
        <end position="83"/>
    </location>
</feature>
<dbReference type="OrthoDB" id="4420630at2"/>
<gene>
    <name evidence="2" type="ORF">DD236_01825</name>
</gene>
<comment type="caution">
    <text evidence="2">The sequence shown here is derived from an EMBL/GenBank/DDBJ whole genome shotgun (WGS) entry which is preliminary data.</text>
</comment>
<evidence type="ECO:0000313" key="3">
    <source>
        <dbReference type="Proteomes" id="UP000245283"/>
    </source>
</evidence>
<reference evidence="3" key="1">
    <citation type="submission" date="2018-05" db="EMBL/GenBank/DDBJ databases">
        <authorList>
            <person name="Li Y."/>
        </authorList>
    </citation>
    <scope>NUCLEOTIDE SEQUENCE [LARGE SCALE GENOMIC DNA]</scope>
    <source>
        <strain evidence="3">sk1b4</strain>
    </source>
</reference>
<accession>A0A2V1KDY6</accession>
<feature type="transmembrane region" description="Helical" evidence="1">
    <location>
        <begin position="104"/>
        <end position="127"/>
    </location>
</feature>
<protein>
    <submittedName>
        <fullName evidence="2">Uncharacterized protein</fullName>
    </submittedName>
</protein>
<proteinExistence type="predicted"/>
<dbReference type="Proteomes" id="UP000245283">
    <property type="component" value="Unassembled WGS sequence"/>
</dbReference>
<keyword evidence="1" id="KW-1133">Transmembrane helix</keyword>
<feature type="transmembrane region" description="Helical" evidence="1">
    <location>
        <begin position="133"/>
        <end position="154"/>
    </location>
</feature>
<dbReference type="AlphaFoldDB" id="A0A2V1KDY6"/>
<keyword evidence="1" id="KW-0472">Membrane</keyword>
<evidence type="ECO:0000256" key="1">
    <source>
        <dbReference type="SAM" id="Phobius"/>
    </source>
</evidence>
<keyword evidence="1" id="KW-0812">Transmembrane</keyword>
<keyword evidence="3" id="KW-1185">Reference proteome</keyword>
<dbReference type="RefSeq" id="WP_109092664.1">
    <property type="nucleotide sequence ID" value="NZ_QETB01000001.1"/>
</dbReference>
<name>A0A2V1KDY6_9ACTO</name>
<organism evidence="2 3">
    <name type="scientific">Ancrocorticia populi</name>
    <dbReference type="NCBI Taxonomy" id="2175228"/>
    <lineage>
        <taxon>Bacteria</taxon>
        <taxon>Bacillati</taxon>
        <taxon>Actinomycetota</taxon>
        <taxon>Actinomycetes</taxon>
        <taxon>Actinomycetales</taxon>
        <taxon>Actinomycetaceae</taxon>
        <taxon>Ancrocorticia</taxon>
    </lineage>
</organism>
<dbReference type="EMBL" id="QETB01000001">
    <property type="protein sequence ID" value="PWF27164.1"/>
    <property type="molecule type" value="Genomic_DNA"/>
</dbReference>
<feature type="transmembrane region" description="Helical" evidence="1">
    <location>
        <begin position="31"/>
        <end position="53"/>
    </location>
</feature>